<dbReference type="PROSITE" id="PS51355">
    <property type="entry name" value="GLUTATHIONE_PEROXID_3"/>
    <property type="match status" value="1"/>
</dbReference>
<dbReference type="PANTHER" id="PTHR11592:SF132">
    <property type="entry name" value="GLUTATHIONE PEROXIDASE 7, CHLOROPLASTIC-RELATED"/>
    <property type="match status" value="1"/>
</dbReference>
<evidence type="ECO:0000256" key="1">
    <source>
        <dbReference type="ARBA" id="ARBA00006926"/>
    </source>
</evidence>
<evidence type="ECO:0000256" key="2">
    <source>
        <dbReference type="ARBA" id="ARBA00022559"/>
    </source>
</evidence>
<dbReference type="EMBL" id="JABMIG020000007">
    <property type="protein sequence ID" value="KAL3804484.1"/>
    <property type="molecule type" value="Genomic_DNA"/>
</dbReference>
<evidence type="ECO:0000313" key="7">
    <source>
        <dbReference type="EMBL" id="KAL3804484.1"/>
    </source>
</evidence>
<name>A0ABD3QW97_9STRA</name>
<protein>
    <recommendedName>
        <fullName evidence="4">Glutathione peroxidase</fullName>
    </recommendedName>
</protein>
<keyword evidence="5" id="KW-0732">Signal</keyword>
<evidence type="ECO:0000259" key="6">
    <source>
        <dbReference type="Pfam" id="PF01549"/>
    </source>
</evidence>
<dbReference type="PANTHER" id="PTHR11592">
    <property type="entry name" value="GLUTATHIONE PEROXIDASE"/>
    <property type="match status" value="1"/>
</dbReference>
<dbReference type="AlphaFoldDB" id="A0ABD3QW97"/>
<feature type="domain" description="ShKT" evidence="6">
    <location>
        <begin position="20"/>
        <end position="50"/>
    </location>
</feature>
<dbReference type="SUPFAM" id="SSF52833">
    <property type="entry name" value="Thioredoxin-like"/>
    <property type="match status" value="1"/>
</dbReference>
<dbReference type="InterPro" id="IPR036249">
    <property type="entry name" value="Thioredoxin-like_sf"/>
</dbReference>
<dbReference type="InterPro" id="IPR003582">
    <property type="entry name" value="ShKT_dom"/>
</dbReference>
<dbReference type="PRINTS" id="PR01011">
    <property type="entry name" value="GLUTPROXDASE"/>
</dbReference>
<gene>
    <name evidence="7" type="ORF">HJC23_002523</name>
</gene>
<organism evidence="7 8">
    <name type="scientific">Cyclotella cryptica</name>
    <dbReference type="NCBI Taxonomy" id="29204"/>
    <lineage>
        <taxon>Eukaryota</taxon>
        <taxon>Sar</taxon>
        <taxon>Stramenopiles</taxon>
        <taxon>Ochrophyta</taxon>
        <taxon>Bacillariophyta</taxon>
        <taxon>Coscinodiscophyceae</taxon>
        <taxon>Thalassiosirophycidae</taxon>
        <taxon>Stephanodiscales</taxon>
        <taxon>Stephanodiscaceae</taxon>
        <taxon>Cyclotella</taxon>
    </lineage>
</organism>
<dbReference type="Pfam" id="PF01549">
    <property type="entry name" value="ShK"/>
    <property type="match status" value="1"/>
</dbReference>
<keyword evidence="2 4" id="KW-0575">Peroxidase</keyword>
<evidence type="ECO:0000256" key="3">
    <source>
        <dbReference type="ARBA" id="ARBA00023002"/>
    </source>
</evidence>
<dbReference type="Gene3D" id="3.40.30.10">
    <property type="entry name" value="Glutaredoxin"/>
    <property type="match status" value="1"/>
</dbReference>
<dbReference type="Pfam" id="PF00255">
    <property type="entry name" value="GSHPx"/>
    <property type="match status" value="1"/>
</dbReference>
<comment type="caution">
    <text evidence="7">The sequence shown here is derived from an EMBL/GenBank/DDBJ whole genome shotgun (WGS) entry which is preliminary data.</text>
</comment>
<evidence type="ECO:0000256" key="5">
    <source>
        <dbReference type="SAM" id="SignalP"/>
    </source>
</evidence>
<dbReference type="CDD" id="cd00340">
    <property type="entry name" value="GSH_Peroxidase"/>
    <property type="match status" value="1"/>
</dbReference>
<dbReference type="Proteomes" id="UP001516023">
    <property type="component" value="Unassembled WGS sequence"/>
</dbReference>
<comment type="similarity">
    <text evidence="1 4">Belongs to the glutathione peroxidase family.</text>
</comment>
<dbReference type="PROSITE" id="PS00763">
    <property type="entry name" value="GLUTATHIONE_PEROXID_2"/>
    <property type="match status" value="1"/>
</dbReference>
<keyword evidence="3 4" id="KW-0560">Oxidoreductase</keyword>
<dbReference type="InterPro" id="IPR000889">
    <property type="entry name" value="Glutathione_peroxidase"/>
</dbReference>
<keyword evidence="8" id="KW-1185">Reference proteome</keyword>
<evidence type="ECO:0000313" key="8">
    <source>
        <dbReference type="Proteomes" id="UP001516023"/>
    </source>
</evidence>
<evidence type="ECO:0000256" key="4">
    <source>
        <dbReference type="RuleBase" id="RU000499"/>
    </source>
</evidence>
<reference evidence="7 8" key="1">
    <citation type="journal article" date="2020" name="G3 (Bethesda)">
        <title>Improved Reference Genome for Cyclotella cryptica CCMP332, a Model for Cell Wall Morphogenesis, Salinity Adaptation, and Lipid Production in Diatoms (Bacillariophyta).</title>
        <authorList>
            <person name="Roberts W.R."/>
            <person name="Downey K.M."/>
            <person name="Ruck E.C."/>
            <person name="Traller J.C."/>
            <person name="Alverson A.J."/>
        </authorList>
    </citation>
    <scope>NUCLEOTIDE SEQUENCE [LARGE SCALE GENOMIC DNA]</scope>
    <source>
        <strain evidence="7 8">CCMP332</strain>
    </source>
</reference>
<accession>A0ABD3QW97</accession>
<dbReference type="InterPro" id="IPR029760">
    <property type="entry name" value="GPX_CS"/>
</dbReference>
<dbReference type="GO" id="GO:0004601">
    <property type="term" value="F:peroxidase activity"/>
    <property type="evidence" value="ECO:0007669"/>
    <property type="project" value="UniProtKB-KW"/>
</dbReference>
<feature type="chain" id="PRO_5044821568" description="Glutathione peroxidase" evidence="5">
    <location>
        <begin position="20"/>
        <end position="234"/>
    </location>
</feature>
<sequence length="234" mass="26111">MNLVCLLALLLSSIHSTLADSAVECPQWAEQGECTLNPNYMGEHCPDACRMQAEKDREIAMEIEKKIGHITSFFELEAQDIDEKLLKFDQFKGGVTVVANVASYCGYTESHYRGLNELYETFKGSSVPLSILAFPCNQFGEQEPETCPKIKEFAKAKGVQFTMMNKVDVNGPDAHPVYLFMKKVAGPPRIRWNFGTYFVVTQDGTVASFSGVEPMELVPAIQQAMGIRETTNEF</sequence>
<feature type="signal peptide" evidence="5">
    <location>
        <begin position="1"/>
        <end position="19"/>
    </location>
</feature>
<proteinExistence type="inferred from homology"/>